<evidence type="ECO:0000313" key="2">
    <source>
        <dbReference type="EMBL" id="CAH0049685.1"/>
    </source>
</evidence>
<dbReference type="AlphaFoldDB" id="A0A9N9Z6C6"/>
<protein>
    <submittedName>
        <fullName evidence="2">Uncharacterized protein</fullName>
    </submittedName>
</protein>
<dbReference type="EMBL" id="CABFOC020000035">
    <property type="protein sequence ID" value="CAH0049685.1"/>
    <property type="molecule type" value="Genomic_DNA"/>
</dbReference>
<accession>A0A9N9Z6C6</accession>
<feature type="region of interest" description="Disordered" evidence="1">
    <location>
        <begin position="24"/>
        <end position="60"/>
    </location>
</feature>
<feature type="compositionally biased region" description="Basic and acidic residues" evidence="1">
    <location>
        <begin position="38"/>
        <end position="49"/>
    </location>
</feature>
<organism evidence="2 3">
    <name type="scientific">Clonostachys solani</name>
    <dbReference type="NCBI Taxonomy" id="160281"/>
    <lineage>
        <taxon>Eukaryota</taxon>
        <taxon>Fungi</taxon>
        <taxon>Dikarya</taxon>
        <taxon>Ascomycota</taxon>
        <taxon>Pezizomycotina</taxon>
        <taxon>Sordariomycetes</taxon>
        <taxon>Hypocreomycetidae</taxon>
        <taxon>Hypocreales</taxon>
        <taxon>Bionectriaceae</taxon>
        <taxon>Clonostachys</taxon>
    </lineage>
</organism>
<gene>
    <name evidence="2" type="ORF">CSOL1703_00001643</name>
</gene>
<reference evidence="2 3" key="2">
    <citation type="submission" date="2021-10" db="EMBL/GenBank/DDBJ databases">
        <authorList>
            <person name="Piombo E."/>
        </authorList>
    </citation>
    <scope>NUCLEOTIDE SEQUENCE [LARGE SCALE GENOMIC DNA]</scope>
</reference>
<keyword evidence="3" id="KW-1185">Reference proteome</keyword>
<dbReference type="Proteomes" id="UP000775872">
    <property type="component" value="Unassembled WGS sequence"/>
</dbReference>
<evidence type="ECO:0000256" key="1">
    <source>
        <dbReference type="SAM" id="MobiDB-lite"/>
    </source>
</evidence>
<sequence length="60" mass="6341">MTHETSALTREFEVVVAEVCCKTNDGTQDAGSRLGSTGREHRATSEQKVAETVGTSEGGK</sequence>
<evidence type="ECO:0000313" key="3">
    <source>
        <dbReference type="Proteomes" id="UP000775872"/>
    </source>
</evidence>
<name>A0A9N9Z6C6_9HYPO</name>
<dbReference type="OrthoDB" id="5135975at2759"/>
<comment type="caution">
    <text evidence="2">The sequence shown here is derived from an EMBL/GenBank/DDBJ whole genome shotgun (WGS) entry which is preliminary data.</text>
</comment>
<reference evidence="3" key="1">
    <citation type="submission" date="2019-06" db="EMBL/GenBank/DDBJ databases">
        <authorList>
            <person name="Broberg M."/>
        </authorList>
    </citation>
    <scope>NUCLEOTIDE SEQUENCE [LARGE SCALE GENOMIC DNA]</scope>
</reference>
<proteinExistence type="predicted"/>